<name>A0A1M7R0E8_9ACTN</name>
<organism evidence="2 3">
    <name type="scientific">Actinacidiphila paucisporea</name>
    <dbReference type="NCBI Taxonomy" id="310782"/>
    <lineage>
        <taxon>Bacteria</taxon>
        <taxon>Bacillati</taxon>
        <taxon>Actinomycetota</taxon>
        <taxon>Actinomycetes</taxon>
        <taxon>Kitasatosporales</taxon>
        <taxon>Streptomycetaceae</taxon>
        <taxon>Actinacidiphila</taxon>
    </lineage>
</organism>
<reference evidence="2 3" key="1">
    <citation type="submission" date="2016-11" db="EMBL/GenBank/DDBJ databases">
        <authorList>
            <person name="Jaros S."/>
            <person name="Januszkiewicz K."/>
            <person name="Wedrychowicz H."/>
        </authorList>
    </citation>
    <scope>NUCLEOTIDE SEQUENCE [LARGE SCALE GENOMIC DNA]</scope>
    <source>
        <strain evidence="2 3">CGMCC 4.2025</strain>
    </source>
</reference>
<dbReference type="Proteomes" id="UP000184111">
    <property type="component" value="Unassembled WGS sequence"/>
</dbReference>
<dbReference type="STRING" id="310782.SAMN05216499_1604"/>
<evidence type="ECO:0000313" key="2">
    <source>
        <dbReference type="EMBL" id="SHN38062.1"/>
    </source>
</evidence>
<keyword evidence="1" id="KW-0233">DNA recombination</keyword>
<sequence>MNLAPASAGVPSGSLFAGADVAATASLVWRDGFGRPHFEDDVWSLEGWADAPVQMKPTEKKWEFSRIKDSAWRVVAKELALAWLATSDERVLALPRARRIPRHPRTVAARLYHATFWFNWLHERRIASLAAVTQEHCEAFVKEYGVIRDADGAVIRPKSPSGLRTVVSVMQEITDYGELLSADRHRSGFRPWGERSPGRVTGAPTRPEIMVKTPPLPDEVLAPLLTACLHLIDVLGPRVVELRKELRADRLAQDAETPWLIRNLRAEAPLAAVVEEHLRAGRPLPRLQDWQVAKRLTKGWDPHDPLLEVSFLQLLRPTGHRDIGRPLFKSVRPLLEAAVAQVGTEHRWCRDAADVPRADNGDLVPWSLPLPSLQAQALVRVVGHACVITTSALTGMRSSELMELAVGCHTPAEEDVPGLARHRLVSKVVKGRRWGGVRDEWVVVEEVVRAVTLAEQLTDAEPGQLLFGPFHGFNSNGAMDWLRRWVASPAGQRLGLQPIPDRPVHPRSLRRTLSVEMAARPGGLLATKLHFKHLSVVTSEGYAHRPGGAQAVFHQEWKRAEADEKLHRTVQAFRQFQDGQLPAGPGADALMAVFRAVEDELQGHEPGPAKVVTDRQVELLLKKKAAVLHLSAANYCWFEDPAKALCLKLAGAKSEVAPLTGMCDSSRCPQATHHLIHRPVWQTVADNGTALLANPRIPAGEKNRLRAEHERSMRALEEIDKAAGKAG</sequence>
<dbReference type="OrthoDB" id="3589776at2"/>
<dbReference type="InterPro" id="IPR011010">
    <property type="entry name" value="DNA_brk_join_enz"/>
</dbReference>
<evidence type="ECO:0008006" key="4">
    <source>
        <dbReference type="Google" id="ProtNLM"/>
    </source>
</evidence>
<evidence type="ECO:0000256" key="1">
    <source>
        <dbReference type="ARBA" id="ARBA00023172"/>
    </source>
</evidence>
<dbReference type="GO" id="GO:0015074">
    <property type="term" value="P:DNA integration"/>
    <property type="evidence" value="ECO:0007669"/>
    <property type="project" value="InterPro"/>
</dbReference>
<dbReference type="RefSeq" id="WP_073503102.1">
    <property type="nucleotide sequence ID" value="NZ_FRBI01000060.1"/>
</dbReference>
<proteinExistence type="predicted"/>
<dbReference type="AlphaFoldDB" id="A0A1M7R0E8"/>
<protein>
    <recommendedName>
        <fullName evidence="4">Integrase</fullName>
    </recommendedName>
</protein>
<accession>A0A1M7R0E8</accession>
<dbReference type="EMBL" id="FRBI01000060">
    <property type="protein sequence ID" value="SHN38062.1"/>
    <property type="molecule type" value="Genomic_DNA"/>
</dbReference>
<gene>
    <name evidence="2" type="ORF">SAMN05216499_1604</name>
</gene>
<evidence type="ECO:0000313" key="3">
    <source>
        <dbReference type="Proteomes" id="UP000184111"/>
    </source>
</evidence>
<dbReference type="GO" id="GO:0006310">
    <property type="term" value="P:DNA recombination"/>
    <property type="evidence" value="ECO:0007669"/>
    <property type="project" value="UniProtKB-KW"/>
</dbReference>
<dbReference type="InterPro" id="IPR013762">
    <property type="entry name" value="Integrase-like_cat_sf"/>
</dbReference>
<dbReference type="Gene3D" id="1.10.443.10">
    <property type="entry name" value="Intergrase catalytic core"/>
    <property type="match status" value="1"/>
</dbReference>
<dbReference type="SUPFAM" id="SSF56349">
    <property type="entry name" value="DNA breaking-rejoining enzymes"/>
    <property type="match status" value="1"/>
</dbReference>
<dbReference type="GO" id="GO:0003677">
    <property type="term" value="F:DNA binding"/>
    <property type="evidence" value="ECO:0007669"/>
    <property type="project" value="InterPro"/>
</dbReference>
<keyword evidence="3" id="KW-1185">Reference proteome</keyword>